<reference evidence="4 5" key="1">
    <citation type="submission" date="2018-11" db="EMBL/GenBank/DDBJ databases">
        <title>Genome assembly of Steccherinum ochraceum LE-BIN_3174, the white-rot fungus of the Steccherinaceae family (The Residual Polyporoid clade, Polyporales, Basidiomycota).</title>
        <authorList>
            <person name="Fedorova T.V."/>
            <person name="Glazunova O.A."/>
            <person name="Landesman E.O."/>
            <person name="Moiseenko K.V."/>
            <person name="Psurtseva N.V."/>
            <person name="Savinova O.S."/>
            <person name="Shakhova N.V."/>
            <person name="Tyazhelova T.V."/>
            <person name="Vasina D.V."/>
        </authorList>
    </citation>
    <scope>NUCLEOTIDE SEQUENCE [LARGE SCALE GENOMIC DNA]</scope>
    <source>
        <strain evidence="4 5">LE-BIN_3174</strain>
    </source>
</reference>
<gene>
    <name evidence="4" type="ORF">EIP91_002527</name>
</gene>
<organism evidence="4 5">
    <name type="scientific">Steccherinum ochraceum</name>
    <dbReference type="NCBI Taxonomy" id="92696"/>
    <lineage>
        <taxon>Eukaryota</taxon>
        <taxon>Fungi</taxon>
        <taxon>Dikarya</taxon>
        <taxon>Basidiomycota</taxon>
        <taxon>Agaricomycotina</taxon>
        <taxon>Agaricomycetes</taxon>
        <taxon>Polyporales</taxon>
        <taxon>Steccherinaceae</taxon>
        <taxon>Steccherinum</taxon>
    </lineage>
</organism>
<dbReference type="InterPro" id="IPR045340">
    <property type="entry name" value="DUF6533"/>
</dbReference>
<keyword evidence="2" id="KW-0472">Membrane</keyword>
<keyword evidence="2" id="KW-0812">Transmembrane</keyword>
<evidence type="ECO:0000256" key="2">
    <source>
        <dbReference type="SAM" id="Phobius"/>
    </source>
</evidence>
<dbReference type="Proteomes" id="UP000292702">
    <property type="component" value="Unassembled WGS sequence"/>
</dbReference>
<dbReference type="OrthoDB" id="3350812at2759"/>
<protein>
    <recommendedName>
        <fullName evidence="3">DUF6533 domain-containing protein</fullName>
    </recommendedName>
</protein>
<dbReference type="Pfam" id="PF20151">
    <property type="entry name" value="DUF6533"/>
    <property type="match status" value="1"/>
</dbReference>
<dbReference type="EMBL" id="RWJN01000176">
    <property type="protein sequence ID" value="TCD65519.1"/>
    <property type="molecule type" value="Genomic_DNA"/>
</dbReference>
<name>A0A4R0RKG1_9APHY</name>
<feature type="transmembrane region" description="Helical" evidence="2">
    <location>
        <begin position="15"/>
        <end position="36"/>
    </location>
</feature>
<sequence length="270" mass="30474">MDTDLSSIGIPPTQLYTVVIPRGTVSVAALYIYDFFLTFDSEVELMWPSPWNTVKVLYVLTRYLPLVDVSLLLYLHTKLHIDTETCKRLFFPTITFIALVIVIAECAFQFHCHVSNTATHLNDWPYQGVLIVRTWAIWGCARPMTIFLSFSSVAVLIFVVVTEGIFLKTLSFSQFSDPRIPGCLLLGGSPIIIVNYVTFIVFDTFLLTLFLIVGVQRYRKISRSSGLVNVLYRDGILFYVYVLTSKASSTPSSPPASSSTFARPRLNERK</sequence>
<feature type="transmembrane region" description="Helical" evidence="2">
    <location>
        <begin position="153"/>
        <end position="173"/>
    </location>
</feature>
<evidence type="ECO:0000313" key="4">
    <source>
        <dbReference type="EMBL" id="TCD65519.1"/>
    </source>
</evidence>
<accession>A0A4R0RKG1</accession>
<comment type="caution">
    <text evidence="4">The sequence shown here is derived from an EMBL/GenBank/DDBJ whole genome shotgun (WGS) entry which is preliminary data.</text>
</comment>
<evidence type="ECO:0000259" key="3">
    <source>
        <dbReference type="Pfam" id="PF20151"/>
    </source>
</evidence>
<feature type="transmembrane region" description="Helical" evidence="2">
    <location>
        <begin position="89"/>
        <end position="112"/>
    </location>
</feature>
<dbReference type="AlphaFoldDB" id="A0A4R0RKG1"/>
<feature type="transmembrane region" description="Helical" evidence="2">
    <location>
        <begin position="193"/>
        <end position="215"/>
    </location>
</feature>
<feature type="domain" description="DUF6533" evidence="3">
    <location>
        <begin position="24"/>
        <end position="67"/>
    </location>
</feature>
<evidence type="ECO:0000313" key="5">
    <source>
        <dbReference type="Proteomes" id="UP000292702"/>
    </source>
</evidence>
<feature type="transmembrane region" description="Helical" evidence="2">
    <location>
        <begin position="56"/>
        <end position="77"/>
    </location>
</feature>
<evidence type="ECO:0000256" key="1">
    <source>
        <dbReference type="SAM" id="MobiDB-lite"/>
    </source>
</evidence>
<feature type="compositionally biased region" description="Low complexity" evidence="1">
    <location>
        <begin position="247"/>
        <end position="262"/>
    </location>
</feature>
<keyword evidence="5" id="KW-1185">Reference proteome</keyword>
<proteinExistence type="predicted"/>
<feature type="region of interest" description="Disordered" evidence="1">
    <location>
        <begin position="247"/>
        <end position="270"/>
    </location>
</feature>
<keyword evidence="2" id="KW-1133">Transmembrane helix</keyword>